<dbReference type="Pfam" id="PF00672">
    <property type="entry name" value="HAMP"/>
    <property type="match status" value="1"/>
</dbReference>
<evidence type="ECO:0000256" key="2">
    <source>
        <dbReference type="ARBA" id="ARBA00022989"/>
    </source>
</evidence>
<dbReference type="GO" id="GO:0004888">
    <property type="term" value="F:transmembrane signaling receptor activity"/>
    <property type="evidence" value="ECO:0007669"/>
    <property type="project" value="InterPro"/>
</dbReference>
<keyword evidence="2 7" id="KW-1133">Transmembrane helix</keyword>
<dbReference type="RefSeq" id="WP_208054960.1">
    <property type="nucleotide sequence ID" value="NZ_JAGEMK010000002.1"/>
</dbReference>
<evidence type="ECO:0000256" key="3">
    <source>
        <dbReference type="ARBA" id="ARBA00023224"/>
    </source>
</evidence>
<dbReference type="GO" id="GO:0006935">
    <property type="term" value="P:chemotaxis"/>
    <property type="evidence" value="ECO:0007669"/>
    <property type="project" value="InterPro"/>
</dbReference>
<dbReference type="SMART" id="SM00304">
    <property type="entry name" value="HAMP"/>
    <property type="match status" value="2"/>
</dbReference>
<feature type="transmembrane region" description="Helical" evidence="7">
    <location>
        <begin position="45"/>
        <end position="67"/>
    </location>
</feature>
<evidence type="ECO:0000256" key="7">
    <source>
        <dbReference type="SAM" id="Phobius"/>
    </source>
</evidence>
<organism evidence="10 11">
    <name type="scientific">Actinotalea soli</name>
    <dbReference type="NCBI Taxonomy" id="2819234"/>
    <lineage>
        <taxon>Bacteria</taxon>
        <taxon>Bacillati</taxon>
        <taxon>Actinomycetota</taxon>
        <taxon>Actinomycetes</taxon>
        <taxon>Micrococcales</taxon>
        <taxon>Cellulomonadaceae</taxon>
        <taxon>Actinotalea</taxon>
    </lineage>
</organism>
<dbReference type="Gene3D" id="1.10.287.950">
    <property type="entry name" value="Methyl-accepting chemotaxis protein"/>
    <property type="match status" value="1"/>
</dbReference>
<keyword evidence="11" id="KW-1185">Reference proteome</keyword>
<name>A0A939LNR8_9CELL</name>
<evidence type="ECO:0000256" key="5">
    <source>
        <dbReference type="PROSITE-ProRule" id="PRU00284"/>
    </source>
</evidence>
<evidence type="ECO:0000259" key="8">
    <source>
        <dbReference type="PROSITE" id="PS50111"/>
    </source>
</evidence>
<comment type="caution">
    <text evidence="10">The sequence shown here is derived from an EMBL/GenBank/DDBJ whole genome shotgun (WGS) entry which is preliminary data.</text>
</comment>
<protein>
    <submittedName>
        <fullName evidence="10">Methyl-accepting chemotaxis protein</fullName>
    </submittedName>
</protein>
<proteinExistence type="inferred from homology"/>
<dbReference type="SUPFAM" id="SSF58104">
    <property type="entry name" value="Methyl-accepting chemotaxis protein (MCP) signaling domain"/>
    <property type="match status" value="1"/>
</dbReference>
<keyword evidence="1 7" id="KW-0812">Transmembrane</keyword>
<reference evidence="10" key="1">
    <citation type="submission" date="2021-03" db="EMBL/GenBank/DDBJ databases">
        <title>Actinotalea soli sp. nov., isolated from soil.</title>
        <authorList>
            <person name="Ping W."/>
            <person name="Zhang J."/>
        </authorList>
    </citation>
    <scope>NUCLEOTIDE SEQUENCE</scope>
    <source>
        <strain evidence="10">BY-33</strain>
    </source>
</reference>
<dbReference type="PANTHER" id="PTHR32089">
    <property type="entry name" value="METHYL-ACCEPTING CHEMOTAXIS PROTEIN MCPB"/>
    <property type="match status" value="1"/>
</dbReference>
<feature type="domain" description="HAMP" evidence="9">
    <location>
        <begin position="250"/>
        <end position="302"/>
    </location>
</feature>
<evidence type="ECO:0000256" key="1">
    <source>
        <dbReference type="ARBA" id="ARBA00022692"/>
    </source>
</evidence>
<dbReference type="SMART" id="SM00283">
    <property type="entry name" value="MA"/>
    <property type="match status" value="1"/>
</dbReference>
<feature type="domain" description="Methyl-accepting transducer" evidence="8">
    <location>
        <begin position="307"/>
        <end position="536"/>
    </location>
</feature>
<dbReference type="PRINTS" id="PR00260">
    <property type="entry name" value="CHEMTRNSDUCR"/>
</dbReference>
<dbReference type="PROSITE" id="PS50885">
    <property type="entry name" value="HAMP"/>
    <property type="match status" value="1"/>
</dbReference>
<accession>A0A939LNR8</accession>
<dbReference type="InterPro" id="IPR004090">
    <property type="entry name" value="Chemotax_Me-accpt_rcpt"/>
</dbReference>
<dbReference type="PROSITE" id="PS50111">
    <property type="entry name" value="CHEMOTAXIS_TRANSDUC_2"/>
    <property type="match status" value="1"/>
</dbReference>
<comment type="similarity">
    <text evidence="4">Belongs to the methyl-accepting chemotaxis (MCP) protein family.</text>
</comment>
<evidence type="ECO:0000313" key="10">
    <source>
        <dbReference type="EMBL" id="MBO1751291.1"/>
    </source>
</evidence>
<dbReference type="InterPro" id="IPR004089">
    <property type="entry name" value="MCPsignal_dom"/>
</dbReference>
<keyword evidence="3 5" id="KW-0807">Transducer</keyword>
<dbReference type="Proteomes" id="UP000664209">
    <property type="component" value="Unassembled WGS sequence"/>
</dbReference>
<dbReference type="GO" id="GO:0007165">
    <property type="term" value="P:signal transduction"/>
    <property type="evidence" value="ECO:0007669"/>
    <property type="project" value="UniProtKB-KW"/>
</dbReference>
<dbReference type="AlphaFoldDB" id="A0A939LNR8"/>
<keyword evidence="7" id="KW-0472">Membrane</keyword>
<dbReference type="GO" id="GO:0016020">
    <property type="term" value="C:membrane"/>
    <property type="evidence" value="ECO:0007669"/>
    <property type="project" value="InterPro"/>
</dbReference>
<evidence type="ECO:0000313" key="11">
    <source>
        <dbReference type="Proteomes" id="UP000664209"/>
    </source>
</evidence>
<dbReference type="Pfam" id="PF00015">
    <property type="entry name" value="MCPsignal"/>
    <property type="match status" value="1"/>
</dbReference>
<dbReference type="CDD" id="cd06225">
    <property type="entry name" value="HAMP"/>
    <property type="match status" value="1"/>
</dbReference>
<feature type="compositionally biased region" description="Basic residues" evidence="6">
    <location>
        <begin position="1"/>
        <end position="10"/>
    </location>
</feature>
<dbReference type="EMBL" id="JAGEMK010000002">
    <property type="protein sequence ID" value="MBO1751291.1"/>
    <property type="molecule type" value="Genomic_DNA"/>
</dbReference>
<dbReference type="PANTHER" id="PTHR32089:SF112">
    <property type="entry name" value="LYSOZYME-LIKE PROTEIN-RELATED"/>
    <property type="match status" value="1"/>
</dbReference>
<dbReference type="InterPro" id="IPR003660">
    <property type="entry name" value="HAMP_dom"/>
</dbReference>
<evidence type="ECO:0000259" key="9">
    <source>
        <dbReference type="PROSITE" id="PS50885"/>
    </source>
</evidence>
<feature type="region of interest" description="Disordered" evidence="6">
    <location>
        <begin position="1"/>
        <end position="32"/>
    </location>
</feature>
<feature type="transmembrane region" description="Helical" evidence="7">
    <location>
        <begin position="225"/>
        <end position="246"/>
    </location>
</feature>
<evidence type="ECO:0000256" key="4">
    <source>
        <dbReference type="ARBA" id="ARBA00029447"/>
    </source>
</evidence>
<sequence>MLMKGRRRSGTRGIDVDPAPENPGARDELREPTPRRRLGSWFADLSILVKILALVAIFAVVGVGLGVRAASGMQELAGGTAELSRMQQELAQPITRIREDQAHSTGIVAQVAAAESEGLRGPWLARLDTTDARVEESIAAVEAAGGAELEGWSEFVEARAQWVQVRDTELLPAARGDDQGAYERVLGISAEPLTLRYQNALDQVLADLTVRMDAMADAAAARAALSLRIISATVGIAVLIVIIYGVSTARSIRRSVSSVQRSLEAMADGDLTVPADVSTRDEIGRMATALTTAQASLRATLAGVVERAAALDGTSREMASSAHEVSSGAADQQVRTEMVAASAEEVSRNVQSVAAGTEQMGASIREIAQSADDAATVANEAVALSGKASTTVADLGASSAEIGDVVKVITSIAGQTNLLALNATIEAARAGEAGKGFAVVAGEVKELAQESARAAEDIAQRIAGNAERTEAAITAIEDITQVVNRISDYQTTIASAVEEQTATTAEMARSITEAATGSTEIAGTIAEVAGGARASSEHAEHMGGRSDDVATMAAQLREQVGRFRF</sequence>
<evidence type="ECO:0000256" key="6">
    <source>
        <dbReference type="SAM" id="MobiDB-lite"/>
    </source>
</evidence>
<gene>
    <name evidence="10" type="ORF">J4G33_05690</name>
</gene>